<evidence type="ECO:0000256" key="9">
    <source>
        <dbReference type="SAM" id="Phobius"/>
    </source>
</evidence>
<sequence>MSVALKFVYAYIATIGFAVLFQVPKKTLLRSGFAGALGWSVFNIINQEFNSVVVATFLAAMVLAMIGERFARTEKQPFTVFIIPGIVPLVPGVALYNTMIAILEENYSLAAEVGSEAILIALAISGGLTIVLSVNAYLRKKRMALAERRAIKIQEKRNKMDKGRDLDPEEQQKEIEKTKLEEYYKEQFYDEGGEAQKEEAPKKEEEK</sequence>
<keyword evidence="3" id="KW-0997">Cell inner membrane</keyword>
<feature type="transmembrane region" description="Helical" evidence="9">
    <location>
        <begin position="7"/>
        <end position="24"/>
    </location>
</feature>
<evidence type="ECO:0000256" key="7">
    <source>
        <dbReference type="ARBA" id="ARBA00034125"/>
    </source>
</evidence>
<comment type="similarity">
    <text evidence="7">Belongs to the ThrE exporter (TC 2.A.79) family.</text>
</comment>
<evidence type="ECO:0000256" key="4">
    <source>
        <dbReference type="ARBA" id="ARBA00022692"/>
    </source>
</evidence>
<protein>
    <submittedName>
        <fullName evidence="11">Threonine/serine exporter</fullName>
    </submittedName>
</protein>
<dbReference type="Proteomes" id="UP000449710">
    <property type="component" value="Unassembled WGS sequence"/>
</dbReference>
<feature type="domain" description="Threonine/Serine exporter ThrE" evidence="10">
    <location>
        <begin position="7"/>
        <end position="133"/>
    </location>
</feature>
<dbReference type="GO" id="GO:0005886">
    <property type="term" value="C:plasma membrane"/>
    <property type="evidence" value="ECO:0007669"/>
    <property type="project" value="UniProtKB-SubCell"/>
</dbReference>
<dbReference type="PANTHER" id="PTHR34390:SF1">
    <property type="entry name" value="SUCCINATE TRANSPORTER SUBUNIT YJJB-RELATED"/>
    <property type="match status" value="1"/>
</dbReference>
<dbReference type="InterPro" id="IPR024528">
    <property type="entry name" value="ThrE_2"/>
</dbReference>
<evidence type="ECO:0000256" key="1">
    <source>
        <dbReference type="ARBA" id="ARBA00004651"/>
    </source>
</evidence>
<keyword evidence="5 9" id="KW-1133">Transmembrane helix</keyword>
<accession>A0AA44BDJ2</accession>
<evidence type="ECO:0000256" key="6">
    <source>
        <dbReference type="ARBA" id="ARBA00023136"/>
    </source>
</evidence>
<keyword evidence="4 9" id="KW-0812">Transmembrane</keyword>
<gene>
    <name evidence="11" type="ORF">ISALK_05835</name>
</gene>
<feature type="region of interest" description="Disordered" evidence="8">
    <location>
        <begin position="157"/>
        <end position="177"/>
    </location>
</feature>
<proteinExistence type="inferred from homology"/>
<feature type="transmembrane region" description="Helical" evidence="9">
    <location>
        <begin position="44"/>
        <end position="66"/>
    </location>
</feature>
<dbReference type="GO" id="GO:0015744">
    <property type="term" value="P:succinate transport"/>
    <property type="evidence" value="ECO:0007669"/>
    <property type="project" value="TreeGrafter"/>
</dbReference>
<evidence type="ECO:0000256" key="5">
    <source>
        <dbReference type="ARBA" id="ARBA00022989"/>
    </source>
</evidence>
<dbReference type="EMBL" id="SUMG01000005">
    <property type="protein sequence ID" value="NBG88017.1"/>
    <property type="molecule type" value="Genomic_DNA"/>
</dbReference>
<organism evidence="11 12">
    <name type="scientific">Isachenkonia alkalipeptolytica</name>
    <dbReference type="NCBI Taxonomy" id="2565777"/>
    <lineage>
        <taxon>Bacteria</taxon>
        <taxon>Bacillati</taxon>
        <taxon>Bacillota</taxon>
        <taxon>Clostridia</taxon>
        <taxon>Eubacteriales</taxon>
        <taxon>Clostridiaceae</taxon>
        <taxon>Isachenkonia</taxon>
    </lineage>
</organism>
<keyword evidence="12" id="KW-1185">Reference proteome</keyword>
<evidence type="ECO:0000256" key="3">
    <source>
        <dbReference type="ARBA" id="ARBA00022519"/>
    </source>
</evidence>
<keyword evidence="6 9" id="KW-0472">Membrane</keyword>
<name>A0AA44BDJ2_9CLOT</name>
<feature type="transmembrane region" description="Helical" evidence="9">
    <location>
        <begin position="117"/>
        <end position="138"/>
    </location>
</feature>
<evidence type="ECO:0000256" key="8">
    <source>
        <dbReference type="SAM" id="MobiDB-lite"/>
    </source>
</evidence>
<comment type="caution">
    <text evidence="11">The sequence shown here is derived from an EMBL/GenBank/DDBJ whole genome shotgun (WGS) entry which is preliminary data.</text>
</comment>
<dbReference type="Pfam" id="PF12821">
    <property type="entry name" value="ThrE_2"/>
    <property type="match status" value="1"/>
</dbReference>
<keyword evidence="2" id="KW-1003">Cell membrane</keyword>
<comment type="subcellular location">
    <subcellularLocation>
        <location evidence="1">Cell membrane</location>
        <topology evidence="1">Multi-pass membrane protein</topology>
    </subcellularLocation>
</comment>
<dbReference type="InterPro" id="IPR050539">
    <property type="entry name" value="ThrE_Dicarb/AminoAcid_Exp"/>
</dbReference>
<evidence type="ECO:0000313" key="12">
    <source>
        <dbReference type="Proteomes" id="UP000449710"/>
    </source>
</evidence>
<evidence type="ECO:0000313" key="11">
    <source>
        <dbReference type="EMBL" id="NBG88017.1"/>
    </source>
</evidence>
<evidence type="ECO:0000256" key="2">
    <source>
        <dbReference type="ARBA" id="ARBA00022475"/>
    </source>
</evidence>
<reference evidence="11 12" key="1">
    <citation type="submission" date="2019-04" db="EMBL/GenBank/DDBJ databases">
        <title>Isachenkonia alkalipeptolytica gen. nov. sp. nov. a new anaerobic, alkiliphilic organothrophic bacterium capable to reduce synthesized ferrihydrite isolated from a soda lake.</title>
        <authorList>
            <person name="Toshchakov S.V."/>
            <person name="Zavarzina D.G."/>
            <person name="Zhilina T.N."/>
            <person name="Kostrikina N.A."/>
            <person name="Kublanov I.V."/>
        </authorList>
    </citation>
    <scope>NUCLEOTIDE SEQUENCE [LARGE SCALE GENOMIC DNA]</scope>
    <source>
        <strain evidence="11 12">Z-1701</strain>
    </source>
</reference>
<dbReference type="PANTHER" id="PTHR34390">
    <property type="entry name" value="UPF0442 PROTEIN YJJB-RELATED"/>
    <property type="match status" value="1"/>
</dbReference>
<dbReference type="AlphaFoldDB" id="A0AA44BDJ2"/>
<evidence type="ECO:0000259" key="10">
    <source>
        <dbReference type="Pfam" id="PF12821"/>
    </source>
</evidence>
<dbReference type="RefSeq" id="WP_160720095.1">
    <property type="nucleotide sequence ID" value="NZ_SUMG01000005.1"/>
</dbReference>
<feature type="transmembrane region" description="Helical" evidence="9">
    <location>
        <begin position="78"/>
        <end position="97"/>
    </location>
</feature>